<dbReference type="InterPro" id="IPR035919">
    <property type="entry name" value="EAL_sf"/>
</dbReference>
<organism evidence="3 4">
    <name type="scientific">Haploplasma axanthum</name>
    <name type="common">Acholeplasma axanthum</name>
    <dbReference type="NCBI Taxonomy" id="29552"/>
    <lineage>
        <taxon>Bacteria</taxon>
        <taxon>Bacillati</taxon>
        <taxon>Mycoplasmatota</taxon>
        <taxon>Mollicutes</taxon>
        <taxon>Acholeplasmatales</taxon>
        <taxon>Acholeplasmataceae</taxon>
        <taxon>Haploplasma</taxon>
    </lineage>
</organism>
<keyword evidence="4" id="KW-1185">Reference proteome</keyword>
<dbReference type="SUPFAM" id="SSF141868">
    <property type="entry name" value="EAL domain-like"/>
    <property type="match status" value="1"/>
</dbReference>
<dbReference type="InterPro" id="IPR050706">
    <property type="entry name" value="Cyclic-di-GMP_PDE-like"/>
</dbReference>
<gene>
    <name evidence="3" type="primary">cph2_3</name>
    <name evidence="3" type="ORF">NCTC10138_00998</name>
</gene>
<dbReference type="SUPFAM" id="SSF55073">
    <property type="entry name" value="Nucleotide cyclase"/>
    <property type="match status" value="1"/>
</dbReference>
<reference evidence="3 4" key="1">
    <citation type="submission" date="2019-01" db="EMBL/GenBank/DDBJ databases">
        <authorList>
            <consortium name="Pathogen Informatics"/>
        </authorList>
    </citation>
    <scope>NUCLEOTIDE SEQUENCE [LARGE SCALE GENOMIC DNA]</scope>
    <source>
        <strain evidence="3 4">NCTC10138</strain>
    </source>
</reference>
<feature type="domain" description="EAL" evidence="2">
    <location>
        <begin position="210"/>
        <end position="462"/>
    </location>
</feature>
<evidence type="ECO:0000256" key="1">
    <source>
        <dbReference type="SAM" id="Phobius"/>
    </source>
</evidence>
<dbReference type="InterPro" id="IPR001633">
    <property type="entry name" value="EAL_dom"/>
</dbReference>
<sequence length="462" mass="54755">MPELIQVIAIALATILMIFLSFIFVKLLKKEKDKEIEDRIIFSNESLDYEIFMKLINRKVYENKGQNFFTIFWININRFFVVEETYNKEDVENIIKQIHYHLKEILPKTAKIAYGKYPGTILVYLPKIYQENETNILAKKIKSTAELKIKVFEDIYFETSATIAYVKYPLNGQTSERLIESLSMAAYLSEKLGGTGITGYSNEMEKDRKFLDFYFEVKRAIQRKEFTLYYQPIIDVKNSEIYGYESLVRWNHPDKGTLSPKEFMPLMEQSGDINWISIWGLETVIKTNFDLKTEIPNNYSWHINISHRQLLNNKLVNEYQNTITKYRIEARKIVLEIADFQDMFEHEDALRTILKLKNIGFRIAVSVDKVDYQMLTKIEQYKIDMIKLNVKMLKDDYVTTQKYVEVISELTNKNNMKVIIESVEEKIDEDQINKYKFRYGQGFYYSKPLKKDEISTFSLKNK</sequence>
<dbReference type="Gene3D" id="3.20.20.450">
    <property type="entry name" value="EAL domain"/>
    <property type="match status" value="1"/>
</dbReference>
<keyword evidence="1" id="KW-0472">Membrane</keyword>
<feature type="transmembrane region" description="Helical" evidence="1">
    <location>
        <begin position="6"/>
        <end position="25"/>
    </location>
</feature>
<dbReference type="AlphaFoldDB" id="A0A449BDU3"/>
<dbReference type="Gene3D" id="3.30.70.270">
    <property type="match status" value="1"/>
</dbReference>
<keyword evidence="1" id="KW-1133">Transmembrane helix</keyword>
<dbReference type="PANTHER" id="PTHR33121:SF70">
    <property type="entry name" value="SIGNALING PROTEIN YKOW"/>
    <property type="match status" value="1"/>
</dbReference>
<dbReference type="PANTHER" id="PTHR33121">
    <property type="entry name" value="CYCLIC DI-GMP PHOSPHODIESTERASE PDEF"/>
    <property type="match status" value="1"/>
</dbReference>
<dbReference type="STRING" id="1278311.GCA_000428705_01540"/>
<name>A0A449BDU3_HAPAX</name>
<dbReference type="Proteomes" id="UP000289841">
    <property type="component" value="Chromosome"/>
</dbReference>
<dbReference type="EMBL" id="LR215048">
    <property type="protein sequence ID" value="VEU80621.1"/>
    <property type="molecule type" value="Genomic_DNA"/>
</dbReference>
<dbReference type="InterPro" id="IPR029787">
    <property type="entry name" value="Nucleotide_cyclase"/>
</dbReference>
<accession>A0A449BDU3</accession>
<dbReference type="KEGG" id="aaxa:NCTC10138_00998"/>
<dbReference type="CDD" id="cd01948">
    <property type="entry name" value="EAL"/>
    <property type="match status" value="1"/>
</dbReference>
<evidence type="ECO:0000259" key="2">
    <source>
        <dbReference type="PROSITE" id="PS50883"/>
    </source>
</evidence>
<protein>
    <submittedName>
        <fullName evidence="3">Bacteriophytochrome cph2</fullName>
    </submittedName>
</protein>
<evidence type="ECO:0000313" key="4">
    <source>
        <dbReference type="Proteomes" id="UP000289841"/>
    </source>
</evidence>
<dbReference type="GO" id="GO:0071111">
    <property type="term" value="F:cyclic-guanylate-specific phosphodiesterase activity"/>
    <property type="evidence" value="ECO:0007669"/>
    <property type="project" value="InterPro"/>
</dbReference>
<evidence type="ECO:0000313" key="3">
    <source>
        <dbReference type="EMBL" id="VEU80621.1"/>
    </source>
</evidence>
<dbReference type="RefSeq" id="WP_026390960.1">
    <property type="nucleotide sequence ID" value="NZ_LR215048.1"/>
</dbReference>
<proteinExistence type="predicted"/>
<dbReference type="OrthoDB" id="384273at2"/>
<dbReference type="SMART" id="SM00052">
    <property type="entry name" value="EAL"/>
    <property type="match status" value="1"/>
</dbReference>
<dbReference type="InterPro" id="IPR043128">
    <property type="entry name" value="Rev_trsase/Diguanyl_cyclase"/>
</dbReference>
<keyword evidence="1" id="KW-0812">Transmembrane</keyword>
<dbReference type="Pfam" id="PF00563">
    <property type="entry name" value="EAL"/>
    <property type="match status" value="1"/>
</dbReference>
<dbReference type="PROSITE" id="PS50883">
    <property type="entry name" value="EAL"/>
    <property type="match status" value="1"/>
</dbReference>